<evidence type="ECO:0000313" key="4">
    <source>
        <dbReference type="Proteomes" id="UP000245119"/>
    </source>
</evidence>
<organism evidence="3 4">
    <name type="scientific">Pomacea canaliculata</name>
    <name type="common">Golden apple snail</name>
    <dbReference type="NCBI Taxonomy" id="400727"/>
    <lineage>
        <taxon>Eukaryota</taxon>
        <taxon>Metazoa</taxon>
        <taxon>Spiralia</taxon>
        <taxon>Lophotrochozoa</taxon>
        <taxon>Mollusca</taxon>
        <taxon>Gastropoda</taxon>
        <taxon>Caenogastropoda</taxon>
        <taxon>Architaenioglossa</taxon>
        <taxon>Ampullarioidea</taxon>
        <taxon>Ampullariidae</taxon>
        <taxon>Pomacea</taxon>
    </lineage>
</organism>
<dbReference type="PANTHER" id="PTHR47027:SF20">
    <property type="entry name" value="REVERSE TRANSCRIPTASE-LIKE PROTEIN WITH RNA-DIRECTED DNA POLYMERASE DOMAIN"/>
    <property type="match status" value="1"/>
</dbReference>
<protein>
    <recommendedName>
        <fullName evidence="2">Reverse transcriptase domain-containing protein</fullName>
    </recommendedName>
</protein>
<feature type="domain" description="Reverse transcriptase" evidence="2">
    <location>
        <begin position="1"/>
        <end position="188"/>
    </location>
</feature>
<dbReference type="PANTHER" id="PTHR47027">
    <property type="entry name" value="REVERSE TRANSCRIPTASE DOMAIN-CONTAINING PROTEIN"/>
    <property type="match status" value="1"/>
</dbReference>
<evidence type="ECO:0000259" key="2">
    <source>
        <dbReference type="PROSITE" id="PS50878"/>
    </source>
</evidence>
<reference evidence="3 4" key="1">
    <citation type="submission" date="2018-04" db="EMBL/GenBank/DDBJ databases">
        <title>The genome of golden apple snail Pomacea canaliculata provides insight into stress tolerance and invasive adaptation.</title>
        <authorList>
            <person name="Liu C."/>
            <person name="Liu B."/>
            <person name="Ren Y."/>
            <person name="Zhang Y."/>
            <person name="Wang H."/>
            <person name="Li S."/>
            <person name="Jiang F."/>
            <person name="Yin L."/>
            <person name="Zhang G."/>
            <person name="Qian W."/>
            <person name="Fan W."/>
        </authorList>
    </citation>
    <scope>NUCLEOTIDE SEQUENCE [LARGE SCALE GENOMIC DNA]</scope>
    <source>
        <strain evidence="3">SZHN2017</strain>
        <tissue evidence="3">Muscle</tissue>
    </source>
</reference>
<dbReference type="SUPFAM" id="SSF56672">
    <property type="entry name" value="DNA/RNA polymerases"/>
    <property type="match status" value="1"/>
</dbReference>
<gene>
    <name evidence="3" type="ORF">C0Q70_14424</name>
</gene>
<feature type="region of interest" description="Disordered" evidence="1">
    <location>
        <begin position="274"/>
        <end position="315"/>
    </location>
</feature>
<dbReference type="CDD" id="cd01650">
    <property type="entry name" value="RT_nLTR_like"/>
    <property type="match status" value="1"/>
</dbReference>
<name>A0A2T7P015_POMCA</name>
<feature type="compositionally biased region" description="Polar residues" evidence="1">
    <location>
        <begin position="290"/>
        <end position="299"/>
    </location>
</feature>
<dbReference type="Proteomes" id="UP000245119">
    <property type="component" value="Linkage Group LG8"/>
</dbReference>
<dbReference type="InterPro" id="IPR043502">
    <property type="entry name" value="DNA/RNA_pol_sf"/>
</dbReference>
<comment type="caution">
    <text evidence="3">The sequence shown here is derived from an EMBL/GenBank/DDBJ whole genome shotgun (WGS) entry which is preliminary data.</text>
</comment>
<dbReference type="AlphaFoldDB" id="A0A2T7P015"/>
<dbReference type="InterPro" id="IPR000477">
    <property type="entry name" value="RT_dom"/>
</dbReference>
<dbReference type="PROSITE" id="PS50878">
    <property type="entry name" value="RT_POL"/>
    <property type="match status" value="1"/>
</dbReference>
<accession>A0A2T7P015</accession>
<evidence type="ECO:0000256" key="1">
    <source>
        <dbReference type="SAM" id="MobiDB-lite"/>
    </source>
</evidence>
<dbReference type="STRING" id="400727.A0A2T7P015"/>
<keyword evidence="4" id="KW-1185">Reference proteome</keyword>
<evidence type="ECO:0000313" key="3">
    <source>
        <dbReference type="EMBL" id="PVD26746.1"/>
    </source>
</evidence>
<proteinExistence type="predicted"/>
<dbReference type="Pfam" id="PF00078">
    <property type="entry name" value="RVT_1"/>
    <property type="match status" value="1"/>
</dbReference>
<sequence>MVEKHMQHGFPIYQNFVDFKKAFDRVWHKGLWDTLRSFQVDEGLIRTIIGLYDGSTSSVRLHNKVGEPFPMTVGVRQGCPLSPVLFNIYFEKVMRNALEGHEPSVSIGWRPLSNLRFADDIALIAGSSEELQDLTNRVNTCANQYGMHVSTEKSKVLVNAISPAEVDIKLNGKTLEQVQTFKYLGSIMSEDGSSANDVHARLQAATAAMTRLNKIWNSGMISFTTKFPIYKSLVIPVLTYGCETWTLLSEQEKKIAAFEMKCYRTGMHNLRPAGHIRPAKQCRPAREASAHSTGNRHVSNNNEKKIPPPKKKKKN</sequence>
<dbReference type="EMBL" id="PZQS01000008">
    <property type="protein sequence ID" value="PVD26746.1"/>
    <property type="molecule type" value="Genomic_DNA"/>
</dbReference>